<dbReference type="AlphaFoldDB" id="A0A085G0G2"/>
<keyword evidence="3" id="KW-0804">Transcription</keyword>
<evidence type="ECO:0000256" key="2">
    <source>
        <dbReference type="ARBA" id="ARBA00023125"/>
    </source>
</evidence>
<dbReference type="SUPFAM" id="SSF53822">
    <property type="entry name" value="Periplasmic binding protein-like I"/>
    <property type="match status" value="1"/>
</dbReference>
<sequence length="350" mass="38590">MKKSITIKDIAEMAGVSITTVSRVLNNNQWVADKTKAKVDKVIKEHNFSPNLVARGMISKKTHMLAVVVSDITNPYFVMLVEQIEKVCLQAGYKVMLFDTQSANKGPTGSTQHIDENIFTSVISSQLDGVIILGGEIDYLVVPESYLEALKKLTETIPTVVVGRNIAQLDYPCIVRDQTHSVELVAQHLIDKGYRKIAFIGGSEKVYITKQRIKAFKDQLAKAGLTADDSLIIETNFYLQHGYQAAERLIQHSQKGGLPEAILAINDQVAIGAIRALKDNNISVPQDIAVASCEYFPGSEYYVPRITTVDHQNAQIGQAVTTTILDIIEPREQASEYPEIVSVLIEGESC</sequence>
<dbReference type="SMART" id="SM00354">
    <property type="entry name" value="HTH_LACI"/>
    <property type="match status" value="1"/>
</dbReference>
<dbReference type="InterPro" id="IPR000843">
    <property type="entry name" value="HTH_LacI"/>
</dbReference>
<dbReference type="STRING" id="910964.GEAM_4333"/>
<dbReference type="PANTHER" id="PTHR30146">
    <property type="entry name" value="LACI-RELATED TRANSCRIPTIONAL REPRESSOR"/>
    <property type="match status" value="1"/>
</dbReference>
<dbReference type="GO" id="GO:0000976">
    <property type="term" value="F:transcription cis-regulatory region binding"/>
    <property type="evidence" value="ECO:0007669"/>
    <property type="project" value="TreeGrafter"/>
</dbReference>
<evidence type="ECO:0000256" key="1">
    <source>
        <dbReference type="ARBA" id="ARBA00023015"/>
    </source>
</evidence>
<gene>
    <name evidence="5" type="ORF">GEAM_4333</name>
</gene>
<keyword evidence="2" id="KW-0238">DNA-binding</keyword>
<dbReference type="GO" id="GO:0003700">
    <property type="term" value="F:DNA-binding transcription factor activity"/>
    <property type="evidence" value="ECO:0007669"/>
    <property type="project" value="TreeGrafter"/>
</dbReference>
<evidence type="ECO:0000313" key="6">
    <source>
        <dbReference type="Proteomes" id="UP000028640"/>
    </source>
</evidence>
<keyword evidence="6" id="KW-1185">Reference proteome</keyword>
<dbReference type="Gene3D" id="3.40.50.2300">
    <property type="match status" value="2"/>
</dbReference>
<dbReference type="InterPro" id="IPR046335">
    <property type="entry name" value="LacI/GalR-like_sensor"/>
</dbReference>
<dbReference type="Pfam" id="PF13377">
    <property type="entry name" value="Peripla_BP_3"/>
    <property type="match status" value="1"/>
</dbReference>
<dbReference type="PANTHER" id="PTHR30146:SF150">
    <property type="entry name" value="ARABINOSE METABOLISM TRANSCRIPTIONAL REPRESSOR"/>
    <property type="match status" value="1"/>
</dbReference>
<evidence type="ECO:0000259" key="4">
    <source>
        <dbReference type="PROSITE" id="PS50932"/>
    </source>
</evidence>
<dbReference type="GeneID" id="78382276"/>
<dbReference type="RefSeq" id="WP_034796022.1">
    <property type="nucleotide sequence ID" value="NZ_JMPJ01000076.1"/>
</dbReference>
<dbReference type="PROSITE" id="PS50932">
    <property type="entry name" value="HTH_LACI_2"/>
    <property type="match status" value="1"/>
</dbReference>
<evidence type="ECO:0000256" key="3">
    <source>
        <dbReference type="ARBA" id="ARBA00023163"/>
    </source>
</evidence>
<feature type="domain" description="HTH lacI-type" evidence="4">
    <location>
        <begin position="5"/>
        <end position="59"/>
    </location>
</feature>
<dbReference type="Gene3D" id="1.10.260.40">
    <property type="entry name" value="lambda repressor-like DNA-binding domains"/>
    <property type="match status" value="1"/>
</dbReference>
<accession>A0A085G0G2</accession>
<dbReference type="PRINTS" id="PR00036">
    <property type="entry name" value="HTHLACI"/>
</dbReference>
<evidence type="ECO:0000313" key="5">
    <source>
        <dbReference type="EMBL" id="KFC77207.1"/>
    </source>
</evidence>
<dbReference type="SUPFAM" id="SSF47413">
    <property type="entry name" value="lambda repressor-like DNA-binding domains"/>
    <property type="match status" value="1"/>
</dbReference>
<dbReference type="CDD" id="cd01392">
    <property type="entry name" value="HTH_LacI"/>
    <property type="match status" value="1"/>
</dbReference>
<dbReference type="OrthoDB" id="5621819at2"/>
<comment type="caution">
    <text evidence="5">The sequence shown here is derived from an EMBL/GenBank/DDBJ whole genome shotgun (WGS) entry which is preliminary data.</text>
</comment>
<dbReference type="PROSITE" id="PS00356">
    <property type="entry name" value="HTH_LACI_1"/>
    <property type="match status" value="1"/>
</dbReference>
<keyword evidence="1" id="KW-0805">Transcription regulation</keyword>
<dbReference type="InterPro" id="IPR028082">
    <property type="entry name" value="Peripla_BP_I"/>
</dbReference>
<protein>
    <submittedName>
        <fullName evidence="5">LacI family transcriptional regulator</fullName>
    </submittedName>
</protein>
<name>A0A085G0G2_EWIA3</name>
<proteinExistence type="predicted"/>
<dbReference type="EMBL" id="JMPJ01000076">
    <property type="protein sequence ID" value="KFC77207.1"/>
    <property type="molecule type" value="Genomic_DNA"/>
</dbReference>
<reference evidence="5 6" key="1">
    <citation type="submission" date="2014-05" db="EMBL/GenBank/DDBJ databases">
        <title>ATOL: Assembling a taxonomically balanced genome-scale reconstruction of the evolutionary history of the Enterobacteriaceae.</title>
        <authorList>
            <person name="Plunkett G.III."/>
            <person name="Neeno-Eckwall E.C."/>
            <person name="Glasner J.D."/>
            <person name="Perna N.T."/>
        </authorList>
    </citation>
    <scope>NUCLEOTIDE SEQUENCE [LARGE SCALE GENOMIC DNA]</scope>
    <source>
        <strain evidence="5 6">ATCC 33852</strain>
    </source>
</reference>
<dbReference type="InterPro" id="IPR010982">
    <property type="entry name" value="Lambda_DNA-bd_dom_sf"/>
</dbReference>
<dbReference type="Proteomes" id="UP000028640">
    <property type="component" value="Unassembled WGS sequence"/>
</dbReference>
<organism evidence="5 6">
    <name type="scientific">Ewingella americana (strain ATCC 33852 / DSM 4580 / CCUG 14506 / JCM 5911 / LMG 7869 / NCTC 12157 / CDC 1468-78)</name>
    <dbReference type="NCBI Taxonomy" id="910964"/>
    <lineage>
        <taxon>Bacteria</taxon>
        <taxon>Pseudomonadati</taxon>
        <taxon>Pseudomonadota</taxon>
        <taxon>Gammaproteobacteria</taxon>
        <taxon>Enterobacterales</taxon>
        <taxon>Yersiniaceae</taxon>
        <taxon>Ewingella</taxon>
    </lineage>
</organism>
<dbReference type="CDD" id="cd06267">
    <property type="entry name" value="PBP1_LacI_sugar_binding-like"/>
    <property type="match status" value="1"/>
</dbReference>
<dbReference type="Pfam" id="PF00356">
    <property type="entry name" value="LacI"/>
    <property type="match status" value="1"/>
</dbReference>
<dbReference type="eggNOG" id="COG1609">
    <property type="taxonomic scope" value="Bacteria"/>
</dbReference>